<protein>
    <submittedName>
        <fullName evidence="2">NmrA family NAD(P)-binding protein</fullName>
    </submittedName>
</protein>
<dbReference type="PANTHER" id="PTHR43162">
    <property type="match status" value="1"/>
</dbReference>
<dbReference type="SUPFAM" id="SSF51735">
    <property type="entry name" value="NAD(P)-binding Rossmann-fold domains"/>
    <property type="match status" value="1"/>
</dbReference>
<sequence>MSKKYLITGATGKTGKHTMKALLDKGHSVRALVHKEDERADALRKAGAEVVVGDLVEHDDVRRALEGTTAAYFCYPVVPRLVDASAYFAEAAKRAGVELIVNMSQISAREVAKSHAARDHWISERVFDWSGVPTAHIRPTFFSEWLTFPWVRDVIVNEGLIELPYGEGHHAPISGEDQARFIAALLENPAEHAGKTYPLYGPVELSQAEIAEKLSTFIEKKIVYRPTTIEGYEARLRSYNLPAHITQHFLCIAIDYQNGVFAGTDGAIGQVTGKAPETVEEFLAKNRGAFVASA</sequence>
<evidence type="ECO:0000313" key="3">
    <source>
        <dbReference type="Proteomes" id="UP001172630"/>
    </source>
</evidence>
<dbReference type="InterPro" id="IPR008030">
    <property type="entry name" value="NmrA-like"/>
</dbReference>
<gene>
    <name evidence="2" type="ORF">PY650_14415</name>
</gene>
<accession>A0ABT7KF64</accession>
<dbReference type="Gene3D" id="3.40.50.720">
    <property type="entry name" value="NAD(P)-binding Rossmann-like Domain"/>
    <property type="match status" value="1"/>
</dbReference>
<reference evidence="2" key="1">
    <citation type="submission" date="2023-06" db="EMBL/GenBank/DDBJ databases">
        <title>Phylogenetic Diversity of Rhizobium strains.</title>
        <authorList>
            <person name="Moura F.T."/>
            <person name="Helene L.C.F."/>
            <person name="Hungria M."/>
        </authorList>
    </citation>
    <scope>NUCLEOTIDE SEQUENCE</scope>
    <source>
        <strain evidence="2">CCGE524</strain>
    </source>
</reference>
<name>A0ABT7KF64_9HYPH</name>
<dbReference type="InterPro" id="IPR036291">
    <property type="entry name" value="NAD(P)-bd_dom_sf"/>
</dbReference>
<dbReference type="Proteomes" id="UP001172630">
    <property type="component" value="Unassembled WGS sequence"/>
</dbReference>
<comment type="caution">
    <text evidence="2">The sequence shown here is derived from an EMBL/GenBank/DDBJ whole genome shotgun (WGS) entry which is preliminary data.</text>
</comment>
<dbReference type="Pfam" id="PF05368">
    <property type="entry name" value="NmrA"/>
    <property type="match status" value="1"/>
</dbReference>
<organism evidence="2 3">
    <name type="scientific">Rhizobium calliandrae</name>
    <dbReference type="NCBI Taxonomy" id="1312182"/>
    <lineage>
        <taxon>Bacteria</taxon>
        <taxon>Pseudomonadati</taxon>
        <taxon>Pseudomonadota</taxon>
        <taxon>Alphaproteobacteria</taxon>
        <taxon>Hyphomicrobiales</taxon>
        <taxon>Rhizobiaceae</taxon>
        <taxon>Rhizobium/Agrobacterium group</taxon>
        <taxon>Rhizobium</taxon>
    </lineage>
</organism>
<dbReference type="EMBL" id="JARFYN010000016">
    <property type="protein sequence ID" value="MDL2406832.1"/>
    <property type="molecule type" value="Genomic_DNA"/>
</dbReference>
<feature type="domain" description="NmrA-like" evidence="1">
    <location>
        <begin position="2"/>
        <end position="283"/>
    </location>
</feature>
<dbReference type="RefSeq" id="WP_285879985.1">
    <property type="nucleotide sequence ID" value="NZ_JARFYN010000016.1"/>
</dbReference>
<dbReference type="InterPro" id="IPR051604">
    <property type="entry name" value="Ergot_Alk_Oxidoreductase"/>
</dbReference>
<keyword evidence="3" id="KW-1185">Reference proteome</keyword>
<proteinExistence type="predicted"/>
<dbReference type="PANTHER" id="PTHR43162:SF1">
    <property type="entry name" value="PRESTALK A DIFFERENTIATION PROTEIN A"/>
    <property type="match status" value="1"/>
</dbReference>
<evidence type="ECO:0000313" key="2">
    <source>
        <dbReference type="EMBL" id="MDL2406832.1"/>
    </source>
</evidence>
<dbReference type="Gene3D" id="3.90.25.10">
    <property type="entry name" value="UDP-galactose 4-epimerase, domain 1"/>
    <property type="match status" value="1"/>
</dbReference>
<evidence type="ECO:0000259" key="1">
    <source>
        <dbReference type="Pfam" id="PF05368"/>
    </source>
</evidence>